<evidence type="ECO:0000313" key="2">
    <source>
        <dbReference type="EMBL" id="MBF6301636.1"/>
    </source>
</evidence>
<keyword evidence="1" id="KW-1133">Transmembrane helix</keyword>
<dbReference type="EMBL" id="JADLQX010000030">
    <property type="protein sequence ID" value="MBF6301636.1"/>
    <property type="molecule type" value="Genomic_DNA"/>
</dbReference>
<feature type="transmembrane region" description="Helical" evidence="1">
    <location>
        <begin position="123"/>
        <end position="143"/>
    </location>
</feature>
<reference evidence="2 3" key="1">
    <citation type="submission" date="2020-10" db="EMBL/GenBank/DDBJ databases">
        <title>Identification of Nocardia species via Next-generation sequencing and recognition of intraspecies genetic diversity.</title>
        <authorList>
            <person name="Li P."/>
            <person name="Li P."/>
            <person name="Lu B."/>
        </authorList>
    </citation>
    <scope>NUCLEOTIDE SEQUENCE [LARGE SCALE GENOMIC DNA]</scope>
    <source>
        <strain evidence="2 3">BJ06-0157</strain>
    </source>
</reference>
<evidence type="ECO:0008006" key="4">
    <source>
        <dbReference type="Google" id="ProtNLM"/>
    </source>
</evidence>
<sequence>MSTEFPIHRDTDAVCQKVIDFRPECAKTYPSQVPAAPELSQVPGTGEAPHIEIEPKAPPIFGDNAPDGDLFGITLPEITFDGFLDALMIAGTCAVFGLVSAGAIFLVANLLAWSPARLRNWTIGATVAMPGSAIVFGGMDWSAPLTQFTAGAAELVSGNPAHGLAAMTVLLIPAVWLTAMIAFTNRRVRIATHGLQSPADTERALSLRTQREQRAAARMSRYRLPFSTGGLNPQPVLGRLAVESTQAPAKSRTRTLLARTETRLIVPWIKFNEHGTVVASSGKGKSTLMNRMLVSWFVTGWLRHQQWWRPRRPGRPLVLVIDCNGGPESVKSARTMARWFAALGVPADRIGVVGVEDTDPLHTQLNVWGIADLDDLRSVLSAMISGGSTPTTDTERYFHNLRETLIHLIVDAPEKVVDGKPVGHNPPRDWVEFLSRFDPVKLAKLWGGVWDDTVPWAGVPGVDREIASTMAGKQPVMDSARSEFGILYRLLGDSFEGDKQVTDFDFLYIILEGVKAADRARAQFAALGCMLEQLADKDHGRQALLAVDEFSAVSDGKTRAKAWVERLRKAGIGSWWFAQSWNGLGHDDDAREALVTAASGGSLLGGQEKGDKLAEIYGTRRDFDFSRKLIGGSEAGDEGNVQANDKLLVHPNRLRAMAKGDVVHVSGGVARFGRVTPLDERQLSSLRPLPGLSEMQTVTPDPVSLAPVIDLTKHRHA</sequence>
<evidence type="ECO:0000256" key="1">
    <source>
        <dbReference type="SAM" id="Phobius"/>
    </source>
</evidence>
<proteinExistence type="predicted"/>
<protein>
    <recommendedName>
        <fullName evidence="4">TraD/TraG TraM recognition site domain-containing protein</fullName>
    </recommendedName>
</protein>
<keyword evidence="3" id="KW-1185">Reference proteome</keyword>
<comment type="caution">
    <text evidence="2">The sequence shown here is derived from an EMBL/GenBank/DDBJ whole genome shotgun (WGS) entry which is preliminary data.</text>
</comment>
<feature type="transmembrane region" description="Helical" evidence="1">
    <location>
        <begin position="86"/>
        <end position="111"/>
    </location>
</feature>
<gene>
    <name evidence="2" type="ORF">IU459_29460</name>
</gene>
<accession>A0ABS0CYG7</accession>
<dbReference type="SUPFAM" id="SSF52540">
    <property type="entry name" value="P-loop containing nucleoside triphosphate hydrolases"/>
    <property type="match status" value="1"/>
</dbReference>
<feature type="transmembrane region" description="Helical" evidence="1">
    <location>
        <begin position="163"/>
        <end position="183"/>
    </location>
</feature>
<dbReference type="InterPro" id="IPR027417">
    <property type="entry name" value="P-loop_NTPase"/>
</dbReference>
<organism evidence="2 3">
    <name type="scientific">Nocardia amamiensis</name>
    <dbReference type="NCBI Taxonomy" id="404578"/>
    <lineage>
        <taxon>Bacteria</taxon>
        <taxon>Bacillati</taxon>
        <taxon>Actinomycetota</taxon>
        <taxon>Actinomycetes</taxon>
        <taxon>Mycobacteriales</taxon>
        <taxon>Nocardiaceae</taxon>
        <taxon>Nocardia</taxon>
    </lineage>
</organism>
<dbReference type="RefSeq" id="WP_195132857.1">
    <property type="nucleotide sequence ID" value="NZ_JADLQX010000030.1"/>
</dbReference>
<name>A0ABS0CYG7_9NOCA</name>
<keyword evidence="1" id="KW-0812">Transmembrane</keyword>
<dbReference type="Proteomes" id="UP000702209">
    <property type="component" value="Unassembled WGS sequence"/>
</dbReference>
<keyword evidence="1" id="KW-0472">Membrane</keyword>
<evidence type="ECO:0000313" key="3">
    <source>
        <dbReference type="Proteomes" id="UP000702209"/>
    </source>
</evidence>